<dbReference type="HOGENOM" id="CLU_2642078_0_0_1"/>
<proteinExistence type="predicted"/>
<dbReference type="AlphaFoldDB" id="J3MQG1"/>
<reference evidence="1" key="1">
    <citation type="journal article" date="2013" name="Nat. Commun.">
        <title>Whole-genome sequencing of Oryza brachyantha reveals mechanisms underlying Oryza genome evolution.</title>
        <authorList>
            <person name="Chen J."/>
            <person name="Huang Q."/>
            <person name="Gao D."/>
            <person name="Wang J."/>
            <person name="Lang Y."/>
            <person name="Liu T."/>
            <person name="Li B."/>
            <person name="Bai Z."/>
            <person name="Luis Goicoechea J."/>
            <person name="Liang C."/>
            <person name="Chen C."/>
            <person name="Zhang W."/>
            <person name="Sun S."/>
            <person name="Liao Y."/>
            <person name="Zhang X."/>
            <person name="Yang L."/>
            <person name="Song C."/>
            <person name="Wang M."/>
            <person name="Shi J."/>
            <person name="Liu G."/>
            <person name="Liu J."/>
            <person name="Zhou H."/>
            <person name="Zhou W."/>
            <person name="Yu Q."/>
            <person name="An N."/>
            <person name="Chen Y."/>
            <person name="Cai Q."/>
            <person name="Wang B."/>
            <person name="Liu B."/>
            <person name="Min J."/>
            <person name="Huang Y."/>
            <person name="Wu H."/>
            <person name="Li Z."/>
            <person name="Zhang Y."/>
            <person name="Yin Y."/>
            <person name="Song W."/>
            <person name="Jiang J."/>
            <person name="Jackson S.A."/>
            <person name="Wing R.A."/>
            <person name="Wang J."/>
            <person name="Chen M."/>
        </authorList>
    </citation>
    <scope>NUCLEOTIDE SEQUENCE [LARGE SCALE GENOMIC DNA]</scope>
    <source>
        <strain evidence="1">cv. IRGC 101232</strain>
    </source>
</reference>
<accession>J3MQG1</accession>
<dbReference type="Gramene" id="OB08G13400.1">
    <property type="protein sequence ID" value="OB08G13400.1"/>
    <property type="gene ID" value="OB08G13400"/>
</dbReference>
<reference evidence="1" key="2">
    <citation type="submission" date="2013-04" db="UniProtKB">
        <authorList>
            <consortium name="EnsemblPlants"/>
        </authorList>
    </citation>
    <scope>IDENTIFICATION</scope>
</reference>
<sequence length="77" mass="8849">MPKGTNRYGGILGTKIIPDAYCCIEQQKYWQACFFVQMHFRPACHKMELSMLNGNYGFKALKHEADNVLGCCLVLFR</sequence>
<protein>
    <submittedName>
        <fullName evidence="1">Uncharacterized protein</fullName>
    </submittedName>
</protein>
<keyword evidence="2" id="KW-1185">Reference proteome</keyword>
<organism evidence="1">
    <name type="scientific">Oryza brachyantha</name>
    <name type="common">malo sina</name>
    <dbReference type="NCBI Taxonomy" id="4533"/>
    <lineage>
        <taxon>Eukaryota</taxon>
        <taxon>Viridiplantae</taxon>
        <taxon>Streptophyta</taxon>
        <taxon>Embryophyta</taxon>
        <taxon>Tracheophyta</taxon>
        <taxon>Spermatophyta</taxon>
        <taxon>Magnoliopsida</taxon>
        <taxon>Liliopsida</taxon>
        <taxon>Poales</taxon>
        <taxon>Poaceae</taxon>
        <taxon>BOP clade</taxon>
        <taxon>Oryzoideae</taxon>
        <taxon>Oryzeae</taxon>
        <taxon>Oryzinae</taxon>
        <taxon>Oryza</taxon>
    </lineage>
</organism>
<evidence type="ECO:0000313" key="2">
    <source>
        <dbReference type="Proteomes" id="UP000006038"/>
    </source>
</evidence>
<dbReference type="Proteomes" id="UP000006038">
    <property type="component" value="Chromosome 8"/>
</dbReference>
<name>J3MQG1_ORYBR</name>
<dbReference type="EnsemblPlants" id="OB08G13400.1">
    <property type="protein sequence ID" value="OB08G13400.1"/>
    <property type="gene ID" value="OB08G13400"/>
</dbReference>
<evidence type="ECO:0000313" key="1">
    <source>
        <dbReference type="EnsemblPlants" id="OB08G13400.1"/>
    </source>
</evidence>